<dbReference type="PANTHER" id="PTHR11610">
    <property type="entry name" value="LIPASE"/>
    <property type="match status" value="1"/>
</dbReference>
<dbReference type="Pfam" id="PF00151">
    <property type="entry name" value="Lipase"/>
    <property type="match status" value="1"/>
</dbReference>
<dbReference type="InterPro" id="IPR000734">
    <property type="entry name" value="TAG_lipase"/>
</dbReference>
<gene>
    <name evidence="7" type="primary">LOC114334357</name>
</gene>
<comment type="subcellular location">
    <subcellularLocation>
        <location evidence="1">Secreted</location>
    </subcellularLocation>
</comment>
<feature type="signal peptide" evidence="5">
    <location>
        <begin position="1"/>
        <end position="20"/>
    </location>
</feature>
<evidence type="ECO:0000256" key="2">
    <source>
        <dbReference type="ARBA" id="ARBA00010701"/>
    </source>
</evidence>
<sequence>MNIQLILYLILLGVVNISWSLSIANTETYWRSLPRVDFSLADAQKSDVSYTLFTNSSPTIGTTVSEGTSNASIKNKNIPTVVLVHGWNTDDTSPWYRPLRDEYFKQGLYNIIFVNWSKAGNRSYEVASANCKPVGRFVAEFLITSKVDLSKVHLVGHSLGSQLTAFIGKSTVELTGTMIGRITALDPAGPMWNKPDMLDTEKLTWRDADFVDIIQTFGLKKPIGHVDFYPNRSKHQPGCPSEGYSSDICNHARSTLFFIESVGTKAPAVEGLFYEDENAVVTIKPKENGKIIVFGQHVSKHARGVYYLTTNPTKPFLK</sequence>
<proteinExistence type="inferred from homology"/>
<dbReference type="AlphaFoldDB" id="A0A6P7FZI5"/>
<evidence type="ECO:0000256" key="5">
    <source>
        <dbReference type="SAM" id="SignalP"/>
    </source>
</evidence>
<dbReference type="KEGG" id="dvv:114334357"/>
<evidence type="ECO:0000256" key="4">
    <source>
        <dbReference type="RuleBase" id="RU004262"/>
    </source>
</evidence>
<dbReference type="RefSeq" id="XP_028140192.1">
    <property type="nucleotide sequence ID" value="XM_028284391.1"/>
</dbReference>
<dbReference type="InParanoid" id="A0A6P7FZI5"/>
<keyword evidence="3" id="KW-0964">Secreted</keyword>
<dbReference type="PRINTS" id="PR00821">
    <property type="entry name" value="TAGLIPASE"/>
</dbReference>
<dbReference type="Gene3D" id="3.40.50.1820">
    <property type="entry name" value="alpha/beta hydrolase"/>
    <property type="match status" value="1"/>
</dbReference>
<feature type="domain" description="Lipase" evidence="6">
    <location>
        <begin position="41"/>
        <end position="265"/>
    </location>
</feature>
<accession>A0A6P7FZI5</accession>
<protein>
    <submittedName>
        <fullName evidence="7">Lipase member H-A-like</fullName>
    </submittedName>
</protein>
<dbReference type="GO" id="GO:0016042">
    <property type="term" value="P:lipid catabolic process"/>
    <property type="evidence" value="ECO:0007669"/>
    <property type="project" value="TreeGrafter"/>
</dbReference>
<dbReference type="InterPro" id="IPR013818">
    <property type="entry name" value="Lipase"/>
</dbReference>
<evidence type="ECO:0000259" key="6">
    <source>
        <dbReference type="Pfam" id="PF00151"/>
    </source>
</evidence>
<dbReference type="PANTHER" id="PTHR11610:SF173">
    <property type="entry name" value="LIPASE DOMAIN-CONTAINING PROTEIN-RELATED"/>
    <property type="match status" value="1"/>
</dbReference>
<dbReference type="GO" id="GO:0016298">
    <property type="term" value="F:lipase activity"/>
    <property type="evidence" value="ECO:0007669"/>
    <property type="project" value="InterPro"/>
</dbReference>
<dbReference type="SUPFAM" id="SSF53474">
    <property type="entry name" value="alpha/beta-Hydrolases"/>
    <property type="match status" value="1"/>
</dbReference>
<evidence type="ECO:0000256" key="1">
    <source>
        <dbReference type="ARBA" id="ARBA00004613"/>
    </source>
</evidence>
<reference evidence="7" key="1">
    <citation type="submission" date="2025-08" db="UniProtKB">
        <authorList>
            <consortium name="RefSeq"/>
        </authorList>
    </citation>
    <scope>IDENTIFICATION</scope>
    <source>
        <tissue evidence="7">Whole insect</tissue>
    </source>
</reference>
<dbReference type="GO" id="GO:0017171">
    <property type="term" value="F:serine hydrolase activity"/>
    <property type="evidence" value="ECO:0007669"/>
    <property type="project" value="TreeGrafter"/>
</dbReference>
<evidence type="ECO:0000256" key="3">
    <source>
        <dbReference type="ARBA" id="ARBA00022525"/>
    </source>
</evidence>
<dbReference type="OrthoDB" id="199913at2759"/>
<organism evidence="7">
    <name type="scientific">Diabrotica virgifera virgifera</name>
    <name type="common">western corn rootworm</name>
    <dbReference type="NCBI Taxonomy" id="50390"/>
    <lineage>
        <taxon>Eukaryota</taxon>
        <taxon>Metazoa</taxon>
        <taxon>Ecdysozoa</taxon>
        <taxon>Arthropoda</taxon>
        <taxon>Hexapoda</taxon>
        <taxon>Insecta</taxon>
        <taxon>Pterygota</taxon>
        <taxon>Neoptera</taxon>
        <taxon>Endopterygota</taxon>
        <taxon>Coleoptera</taxon>
        <taxon>Polyphaga</taxon>
        <taxon>Cucujiformia</taxon>
        <taxon>Chrysomeloidea</taxon>
        <taxon>Chrysomelidae</taxon>
        <taxon>Galerucinae</taxon>
        <taxon>Diabroticina</taxon>
        <taxon>Diabroticites</taxon>
        <taxon>Diabrotica</taxon>
    </lineage>
</organism>
<comment type="similarity">
    <text evidence="2 4">Belongs to the AB hydrolase superfamily. Lipase family.</text>
</comment>
<evidence type="ECO:0000313" key="7">
    <source>
        <dbReference type="RefSeq" id="XP_028140192.1"/>
    </source>
</evidence>
<dbReference type="GO" id="GO:0005615">
    <property type="term" value="C:extracellular space"/>
    <property type="evidence" value="ECO:0007669"/>
    <property type="project" value="TreeGrafter"/>
</dbReference>
<name>A0A6P7FZI5_DIAVI</name>
<dbReference type="InterPro" id="IPR029058">
    <property type="entry name" value="AB_hydrolase_fold"/>
</dbReference>
<feature type="chain" id="PRO_5028161377" evidence="5">
    <location>
        <begin position="21"/>
        <end position="318"/>
    </location>
</feature>
<keyword evidence="5" id="KW-0732">Signal</keyword>